<evidence type="ECO:0000313" key="12">
    <source>
        <dbReference type="EMBL" id="MFC1444292.1"/>
    </source>
</evidence>
<name>A0ABV6Y217_9ACTN</name>
<evidence type="ECO:0000256" key="7">
    <source>
        <dbReference type="ARBA" id="ARBA00023136"/>
    </source>
</evidence>
<dbReference type="InterPro" id="IPR038731">
    <property type="entry name" value="RgtA/B/C-like"/>
</dbReference>
<dbReference type="EMBL" id="JBEUKS010000024">
    <property type="protein sequence ID" value="MFC1444292.1"/>
    <property type="molecule type" value="Genomic_DNA"/>
</dbReference>
<evidence type="ECO:0000259" key="11">
    <source>
        <dbReference type="Pfam" id="PF24878"/>
    </source>
</evidence>
<keyword evidence="7 9" id="KW-0472">Membrane</keyword>
<feature type="domain" description="Glycosyltransferase RgtA/B/C/D-like" evidence="10">
    <location>
        <begin position="124"/>
        <end position="278"/>
    </location>
</feature>
<evidence type="ECO:0000256" key="2">
    <source>
        <dbReference type="ARBA" id="ARBA00022475"/>
    </source>
</evidence>
<evidence type="ECO:0000256" key="9">
    <source>
        <dbReference type="SAM" id="Phobius"/>
    </source>
</evidence>
<feature type="transmembrane region" description="Helical" evidence="9">
    <location>
        <begin position="469"/>
        <end position="490"/>
    </location>
</feature>
<dbReference type="InterPro" id="IPR056785">
    <property type="entry name" value="YkcA/B-like_C"/>
</dbReference>
<dbReference type="InterPro" id="IPR050297">
    <property type="entry name" value="LipidA_mod_glycosyltrf_83"/>
</dbReference>
<protein>
    <submittedName>
        <fullName evidence="12">Glycosyltransferase family 39 protein</fullName>
        <ecNumber evidence="12">2.4.-.-</ecNumber>
    </submittedName>
</protein>
<evidence type="ECO:0000259" key="10">
    <source>
        <dbReference type="Pfam" id="PF13231"/>
    </source>
</evidence>
<evidence type="ECO:0000256" key="3">
    <source>
        <dbReference type="ARBA" id="ARBA00022676"/>
    </source>
</evidence>
<dbReference type="EC" id="2.4.-.-" evidence="12"/>
<gene>
    <name evidence="12" type="ORF">ABUW04_39300</name>
</gene>
<feature type="transmembrane region" description="Helical" evidence="9">
    <location>
        <begin position="268"/>
        <end position="289"/>
    </location>
</feature>
<evidence type="ECO:0000256" key="8">
    <source>
        <dbReference type="SAM" id="MobiDB-lite"/>
    </source>
</evidence>
<feature type="transmembrane region" description="Helical" evidence="9">
    <location>
        <begin position="354"/>
        <end position="371"/>
    </location>
</feature>
<sequence>MTIHAPETDTPLSEQPPAPRSHGRARPEPLFPTWDPPPQKPRLPLGERVRTLPGRVWRGRPEDPRWVRPALLGLLFATAVLYLWNLSASGYANSFYSAAAQAGSKNWEAFFFGSSDAGNSITVDKPPAALWVMGLSVRVFGLSSWSILVPQALMGVATVGTVYAAVRRRFSAHAGLIAGAVLALTPVAVLMFRFNNPDALLALLLTLATYAMLRAHEDGRTRWVVLAGALIGFAFLTKTLQAFLVLPAFAAVYLAFGPHRLRKRVGQLAWGTLAMLLAGGWWVAIVQLVPAADRPYIGGSTDNSFLSLTFGYNGFGRLTGDETGSVGGGGTGSTGQWGATGITRLFSSDIGGQISWLIPAAVILLALGVWVTRRAKRADTARAAFLLWGGSFLFTALTFSYMSGIFHAYYTVALAPSIAALVGMGAEAVWRGRRRPGVATVGAATIAVSAIWAFVLLNRSADFYPAVRWLVLLLGLAAAALFLANAFVPAASGIKRLMVAAGVAALISMLAGQAAYAADTASTGHTGSIPTAGPSTGMGGMGGGMPGGAGGKTGGFGGGTGGGGTPPTGAGGGAGAAAGAGAAGGSSSQAGMPGGTTGGTTGGTGRTGTAPSGTEQGSMGGGGASGLLNGATVSSAMTTLLEKNASSYTWVAATIGSQNAASYQLATQQSVMPIGGFNGTDNSPTLAQFEQYVKEGKIHYFIAASTGGQGGSTGSASQITAWVKAHYKATTVDGTTVYDLTAATTSG</sequence>
<evidence type="ECO:0000256" key="6">
    <source>
        <dbReference type="ARBA" id="ARBA00022989"/>
    </source>
</evidence>
<dbReference type="Proteomes" id="UP001592581">
    <property type="component" value="Unassembled WGS sequence"/>
</dbReference>
<feature type="transmembrane region" description="Helical" evidence="9">
    <location>
        <begin position="66"/>
        <end position="84"/>
    </location>
</feature>
<keyword evidence="4 12" id="KW-0808">Transferase</keyword>
<evidence type="ECO:0000256" key="4">
    <source>
        <dbReference type="ARBA" id="ARBA00022679"/>
    </source>
</evidence>
<feature type="compositionally biased region" description="Gly residues" evidence="8">
    <location>
        <begin position="536"/>
        <end position="584"/>
    </location>
</feature>
<evidence type="ECO:0000256" key="5">
    <source>
        <dbReference type="ARBA" id="ARBA00022692"/>
    </source>
</evidence>
<accession>A0ABV6Y217</accession>
<feature type="transmembrane region" description="Helical" evidence="9">
    <location>
        <begin position="497"/>
        <end position="516"/>
    </location>
</feature>
<feature type="region of interest" description="Disordered" evidence="8">
    <location>
        <begin position="1"/>
        <end position="46"/>
    </location>
</feature>
<dbReference type="Pfam" id="PF24878">
    <property type="entry name" value="YkcB_C"/>
    <property type="match status" value="1"/>
</dbReference>
<keyword evidence="2" id="KW-1003">Cell membrane</keyword>
<dbReference type="GO" id="GO:0016757">
    <property type="term" value="F:glycosyltransferase activity"/>
    <property type="evidence" value="ECO:0007669"/>
    <property type="project" value="UniProtKB-KW"/>
</dbReference>
<evidence type="ECO:0000313" key="13">
    <source>
        <dbReference type="Proteomes" id="UP001592581"/>
    </source>
</evidence>
<dbReference type="Pfam" id="PF13231">
    <property type="entry name" value="PMT_2"/>
    <property type="match status" value="1"/>
</dbReference>
<comment type="subcellular location">
    <subcellularLocation>
        <location evidence="1">Cell membrane</location>
        <topology evidence="1">Multi-pass membrane protein</topology>
    </subcellularLocation>
</comment>
<feature type="transmembrane region" description="Helical" evidence="9">
    <location>
        <begin position="437"/>
        <end position="457"/>
    </location>
</feature>
<feature type="transmembrane region" description="Helical" evidence="9">
    <location>
        <begin position="145"/>
        <end position="166"/>
    </location>
</feature>
<feature type="domain" description="Putative mannosyltransferase YkcA/B-like C-terminal" evidence="11">
    <location>
        <begin position="638"/>
        <end position="726"/>
    </location>
</feature>
<dbReference type="PANTHER" id="PTHR33908">
    <property type="entry name" value="MANNOSYLTRANSFERASE YKCB-RELATED"/>
    <property type="match status" value="1"/>
</dbReference>
<feature type="transmembrane region" description="Helical" evidence="9">
    <location>
        <begin position="383"/>
        <end position="402"/>
    </location>
</feature>
<feature type="transmembrane region" description="Helical" evidence="9">
    <location>
        <begin position="223"/>
        <end position="256"/>
    </location>
</feature>
<organism evidence="12 13">
    <name type="scientific">Streptacidiphilus jeojiensis</name>
    <dbReference type="NCBI Taxonomy" id="3229225"/>
    <lineage>
        <taxon>Bacteria</taxon>
        <taxon>Bacillati</taxon>
        <taxon>Actinomycetota</taxon>
        <taxon>Actinomycetes</taxon>
        <taxon>Kitasatosporales</taxon>
        <taxon>Streptomycetaceae</taxon>
        <taxon>Streptacidiphilus</taxon>
    </lineage>
</organism>
<dbReference type="RefSeq" id="WP_380569080.1">
    <property type="nucleotide sequence ID" value="NZ_JBEUKS010000024.1"/>
</dbReference>
<proteinExistence type="predicted"/>
<feature type="compositionally biased region" description="Gly residues" evidence="8">
    <location>
        <begin position="592"/>
        <end position="606"/>
    </location>
</feature>
<keyword evidence="13" id="KW-1185">Reference proteome</keyword>
<keyword evidence="6 9" id="KW-1133">Transmembrane helix</keyword>
<dbReference type="PANTHER" id="PTHR33908:SF3">
    <property type="entry name" value="UNDECAPRENYL PHOSPHATE-ALPHA-4-AMINO-4-DEOXY-L-ARABINOSE ARABINOSYL TRANSFERASE"/>
    <property type="match status" value="1"/>
</dbReference>
<evidence type="ECO:0000256" key="1">
    <source>
        <dbReference type="ARBA" id="ARBA00004651"/>
    </source>
</evidence>
<keyword evidence="5 9" id="KW-0812">Transmembrane</keyword>
<keyword evidence="3 12" id="KW-0328">Glycosyltransferase</keyword>
<feature type="transmembrane region" description="Helical" evidence="9">
    <location>
        <begin position="172"/>
        <end position="192"/>
    </location>
</feature>
<reference evidence="12 13" key="1">
    <citation type="submission" date="2024-06" db="EMBL/GenBank/DDBJ databases">
        <authorList>
            <person name="Lee S.D."/>
        </authorList>
    </citation>
    <scope>NUCLEOTIDE SEQUENCE [LARGE SCALE GENOMIC DNA]</scope>
    <source>
        <strain evidence="12 13">N1-10</strain>
    </source>
</reference>
<feature type="region of interest" description="Disordered" evidence="8">
    <location>
        <begin position="523"/>
        <end position="625"/>
    </location>
</feature>
<comment type="caution">
    <text evidence="12">The sequence shown here is derived from an EMBL/GenBank/DDBJ whole genome shotgun (WGS) entry which is preliminary data.</text>
</comment>
<feature type="transmembrane region" description="Helical" evidence="9">
    <location>
        <begin position="408"/>
        <end position="430"/>
    </location>
</feature>